<sequence length="133" mass="15677">MRTNEFAQHRRALLTGTELSASLAAVIGDLLRKRGISDSQADEIALEALGEIRFQYSGQNVYFASEEKAKKAEIHERMFDRYDSGELSVQEVSQEYGCSLQWAYHIIRTVRTRRREERSEQYERDQERWEREN</sequence>
<comment type="caution">
    <text evidence="5">The sequence shown here is derived from an EMBL/GenBank/DDBJ whole genome shotgun (WGS) entry which is preliminary data.</text>
</comment>
<dbReference type="RefSeq" id="WP_060766286.1">
    <property type="nucleotide sequence ID" value="NZ_LCYC01000062.1"/>
</dbReference>
<evidence type="ECO:0000259" key="1">
    <source>
        <dbReference type="Pfam" id="PF08765"/>
    </source>
</evidence>
<dbReference type="Proteomes" id="UP000063434">
    <property type="component" value="Unassembled WGS sequence"/>
</dbReference>
<dbReference type="EMBL" id="LCYC01000062">
    <property type="protein sequence ID" value="KWV70788.1"/>
    <property type="molecule type" value="Genomic_DNA"/>
</dbReference>
<evidence type="ECO:0000313" key="5">
    <source>
        <dbReference type="EMBL" id="KWV70788.1"/>
    </source>
</evidence>
<dbReference type="InterPro" id="IPR014875">
    <property type="entry name" value="Mor_transcription_activator"/>
</dbReference>
<dbReference type="InterPro" id="IPR009057">
    <property type="entry name" value="Homeodomain-like_sf"/>
</dbReference>
<dbReference type="AlphaFoldDB" id="A0A109KKA2"/>
<evidence type="ECO:0000313" key="6">
    <source>
        <dbReference type="Proteomes" id="UP000063434"/>
    </source>
</evidence>
<name>A0A109KKA2_PSEFL</name>
<evidence type="ECO:0000313" key="2">
    <source>
        <dbReference type="EMBL" id="KWV66751.1"/>
    </source>
</evidence>
<dbReference type="SUPFAM" id="SSF46689">
    <property type="entry name" value="Homeodomain-like"/>
    <property type="match status" value="1"/>
</dbReference>
<proteinExistence type="predicted"/>
<accession>A0A109KKA2</accession>
<gene>
    <name evidence="4" type="ORF">PFL603g_05164</name>
    <name evidence="5" type="ORF">PFL603g_05466</name>
    <name evidence="3" type="ORF">PFL603g_06477</name>
    <name evidence="2" type="ORF">PFL603g_06516</name>
</gene>
<feature type="domain" description="Mor transcription activator" evidence="1">
    <location>
        <begin position="18"/>
        <end position="118"/>
    </location>
</feature>
<dbReference type="PANTHER" id="PTHR37812">
    <property type="entry name" value="MU-LIKE PROPHAGE FLUMU PROTEIN C"/>
    <property type="match status" value="1"/>
</dbReference>
<protein>
    <submittedName>
        <fullName evidence="5">Mor transcription activator family protein</fullName>
    </submittedName>
</protein>
<reference evidence="5 6" key="1">
    <citation type="submission" date="2015-05" db="EMBL/GenBank/DDBJ databases">
        <title>A genomic and transcriptomic approach to investigate the blue pigment phenotype in Pseudomonas fluorescens.</title>
        <authorList>
            <person name="Andreani N.A."/>
            <person name="Cardazzo B."/>
        </authorList>
    </citation>
    <scope>NUCLEOTIDE SEQUENCE [LARGE SCALE GENOMIC DNA]</scope>
    <source>
        <strain evidence="5 6">Ps_40</strain>
    </source>
</reference>
<dbReference type="InterPro" id="IPR052411">
    <property type="entry name" value="c-mor_Regulatory_Protein"/>
</dbReference>
<evidence type="ECO:0000313" key="3">
    <source>
        <dbReference type="EMBL" id="KWV68375.1"/>
    </source>
</evidence>
<dbReference type="EMBL" id="LCYC01000089">
    <property type="protein sequence ID" value="KWV68375.1"/>
    <property type="molecule type" value="Genomic_DNA"/>
</dbReference>
<dbReference type="Gene3D" id="1.10.10.60">
    <property type="entry name" value="Homeodomain-like"/>
    <property type="match status" value="1"/>
</dbReference>
<dbReference type="PATRIC" id="fig|294.195.peg.5522"/>
<evidence type="ECO:0000313" key="4">
    <source>
        <dbReference type="EMBL" id="KWV70486.1"/>
    </source>
</evidence>
<dbReference type="Pfam" id="PF08765">
    <property type="entry name" value="Mor"/>
    <property type="match status" value="1"/>
</dbReference>
<dbReference type="EMBL" id="LCYC01000103">
    <property type="protein sequence ID" value="KWV66751.1"/>
    <property type="molecule type" value="Genomic_DNA"/>
</dbReference>
<dbReference type="PANTHER" id="PTHR37812:SF1">
    <property type="entry name" value="MU-LIKE PROPHAGE FLUMU PROTEIN C"/>
    <property type="match status" value="1"/>
</dbReference>
<dbReference type="EMBL" id="LCYC01000062">
    <property type="protein sequence ID" value="KWV70486.1"/>
    <property type="molecule type" value="Genomic_DNA"/>
</dbReference>
<organism evidence="5 6">
    <name type="scientific">Pseudomonas fluorescens</name>
    <dbReference type="NCBI Taxonomy" id="294"/>
    <lineage>
        <taxon>Bacteria</taxon>
        <taxon>Pseudomonadati</taxon>
        <taxon>Pseudomonadota</taxon>
        <taxon>Gammaproteobacteria</taxon>
        <taxon>Pseudomonadales</taxon>
        <taxon>Pseudomonadaceae</taxon>
        <taxon>Pseudomonas</taxon>
    </lineage>
</organism>